<comment type="caution">
    <text evidence="3">The sequence shown here is derived from an EMBL/GenBank/DDBJ whole genome shotgun (WGS) entry which is preliminary data.</text>
</comment>
<dbReference type="PROSITE" id="PS00622">
    <property type="entry name" value="HTH_LUXR_1"/>
    <property type="match status" value="1"/>
</dbReference>
<dbReference type="Gene3D" id="3.30.450.20">
    <property type="entry name" value="PAS domain"/>
    <property type="match status" value="1"/>
</dbReference>
<dbReference type="Pfam" id="PF08448">
    <property type="entry name" value="PAS_4"/>
    <property type="match status" value="1"/>
</dbReference>
<protein>
    <submittedName>
        <fullName evidence="3">Helix-turn-helix transcriptional regulator</fullName>
    </submittedName>
</protein>
<dbReference type="InterPro" id="IPR000792">
    <property type="entry name" value="Tscrpt_reg_LuxR_C"/>
</dbReference>
<feature type="domain" description="HTH luxR-type" evidence="2">
    <location>
        <begin position="167"/>
        <end position="194"/>
    </location>
</feature>
<gene>
    <name evidence="3" type="ORF">N5923_22925</name>
</gene>
<keyword evidence="4" id="KW-1185">Reference proteome</keyword>
<dbReference type="SUPFAM" id="SSF46894">
    <property type="entry name" value="C-terminal effector domain of the bipartite response regulators"/>
    <property type="match status" value="1"/>
</dbReference>
<evidence type="ECO:0000256" key="1">
    <source>
        <dbReference type="ARBA" id="ARBA00023125"/>
    </source>
</evidence>
<dbReference type="InterPro" id="IPR035965">
    <property type="entry name" value="PAS-like_dom_sf"/>
</dbReference>
<organism evidence="3 4">
    <name type="scientific">Winslowiella arboricola</name>
    <dbReference type="NCBI Taxonomy" id="2978220"/>
    <lineage>
        <taxon>Bacteria</taxon>
        <taxon>Pseudomonadati</taxon>
        <taxon>Pseudomonadota</taxon>
        <taxon>Gammaproteobacteria</taxon>
        <taxon>Enterobacterales</taxon>
        <taxon>Erwiniaceae</taxon>
        <taxon>Winslowiella</taxon>
    </lineage>
</organism>
<accession>A0A9J6PPX4</accession>
<evidence type="ECO:0000313" key="3">
    <source>
        <dbReference type="EMBL" id="MCU5780353.1"/>
    </source>
</evidence>
<dbReference type="GO" id="GO:0006355">
    <property type="term" value="P:regulation of DNA-templated transcription"/>
    <property type="evidence" value="ECO:0007669"/>
    <property type="project" value="InterPro"/>
</dbReference>
<reference evidence="3" key="1">
    <citation type="submission" date="2022-09" db="EMBL/GenBank/DDBJ databases">
        <title>Winslowiella arboricola sp. nov., isolated from bleeding cankers on broadleaf hosts.</title>
        <authorList>
            <person name="Brady C."/>
            <person name="Kaur S."/>
            <person name="Crampton B."/>
            <person name="Maddock D."/>
            <person name="Arnold D."/>
            <person name="Denman S."/>
        </authorList>
    </citation>
    <scope>NUCLEOTIDE SEQUENCE</scope>
    <source>
        <strain evidence="3">BAC 15a-03b</strain>
    </source>
</reference>
<proteinExistence type="predicted"/>
<dbReference type="SMART" id="SM00421">
    <property type="entry name" value="HTH_LUXR"/>
    <property type="match status" value="1"/>
</dbReference>
<dbReference type="PRINTS" id="PR00038">
    <property type="entry name" value="HTHLUXR"/>
</dbReference>
<dbReference type="SUPFAM" id="SSF55785">
    <property type="entry name" value="PYP-like sensor domain (PAS domain)"/>
    <property type="match status" value="1"/>
</dbReference>
<dbReference type="InterPro" id="IPR013656">
    <property type="entry name" value="PAS_4"/>
</dbReference>
<dbReference type="InterPro" id="IPR036388">
    <property type="entry name" value="WH-like_DNA-bd_sf"/>
</dbReference>
<dbReference type="EMBL" id="JAODIM010000043">
    <property type="protein sequence ID" value="MCU5780353.1"/>
    <property type="molecule type" value="Genomic_DNA"/>
</dbReference>
<dbReference type="AlphaFoldDB" id="A0A9J6PPX4"/>
<dbReference type="Proteomes" id="UP001064262">
    <property type="component" value="Unassembled WGS sequence"/>
</dbReference>
<evidence type="ECO:0000259" key="2">
    <source>
        <dbReference type="PROSITE" id="PS00622"/>
    </source>
</evidence>
<dbReference type="RefSeq" id="WP_267144492.1">
    <property type="nucleotide sequence ID" value="NZ_JAODIL010000081.1"/>
</dbReference>
<dbReference type="Gene3D" id="1.10.10.10">
    <property type="entry name" value="Winged helix-like DNA-binding domain superfamily/Winged helix DNA-binding domain"/>
    <property type="match status" value="1"/>
</dbReference>
<dbReference type="Pfam" id="PF00196">
    <property type="entry name" value="GerE"/>
    <property type="match status" value="1"/>
</dbReference>
<dbReference type="InterPro" id="IPR016032">
    <property type="entry name" value="Sig_transdc_resp-reg_C-effctor"/>
</dbReference>
<keyword evidence="1" id="KW-0238">DNA-binding</keyword>
<sequence>MKDDTEILIPAMMTQTFDLLADPVTIVNKHSRIIHANPALARLCNVPGNSFLNGKEYEEVQSKLFEDEESRNHWKEQDKKILDNPSIQLRMLEIHPGSTESPFICTKMPLFNGQRECVGSVHHIKYLEVFRPNDFVRGRLPGSLLLNRPGDIFNERECEIIFLKLQGMTNRNIADVLYRSSRTIENSMQRMYNKAGVNHLDEFIDYCEKRDFHRYLPQKFLVKKRLGFDTSDDADYYLD</sequence>
<evidence type="ECO:0000313" key="4">
    <source>
        <dbReference type="Proteomes" id="UP001064262"/>
    </source>
</evidence>
<name>A0A9J6PPX4_9GAMM</name>
<dbReference type="GO" id="GO:0003677">
    <property type="term" value="F:DNA binding"/>
    <property type="evidence" value="ECO:0007669"/>
    <property type="project" value="UniProtKB-KW"/>
</dbReference>